<proteinExistence type="predicted"/>
<feature type="active site" description="Nucleophile" evidence="1">
    <location>
        <position position="153"/>
    </location>
</feature>
<gene>
    <name evidence="3" type="ORF">KMAL_00560</name>
</gene>
<dbReference type="PANTHER" id="PTHR38589:SF1">
    <property type="entry name" value="BLR0621 PROTEIN"/>
    <property type="match status" value="1"/>
</dbReference>
<dbReference type="GO" id="GO:0009252">
    <property type="term" value="P:peptidoglycan biosynthetic process"/>
    <property type="evidence" value="ECO:0007669"/>
    <property type="project" value="UniProtKB-KW"/>
</dbReference>
<keyword evidence="1" id="KW-0961">Cell wall biogenesis/degradation</keyword>
<feature type="domain" description="L,D-TPase catalytic" evidence="2">
    <location>
        <begin position="8"/>
        <end position="175"/>
    </location>
</feature>
<organism evidence="3 4">
    <name type="scientific">Novacetimonas maltaceti</name>
    <dbReference type="NCBI Taxonomy" id="1203393"/>
    <lineage>
        <taxon>Bacteria</taxon>
        <taxon>Pseudomonadati</taxon>
        <taxon>Pseudomonadota</taxon>
        <taxon>Alphaproteobacteria</taxon>
        <taxon>Acetobacterales</taxon>
        <taxon>Acetobacteraceae</taxon>
        <taxon>Novacetimonas</taxon>
    </lineage>
</organism>
<evidence type="ECO:0000259" key="2">
    <source>
        <dbReference type="PROSITE" id="PS52029"/>
    </source>
</evidence>
<comment type="pathway">
    <text evidence="1">Cell wall biogenesis; peptidoglycan biosynthesis.</text>
</comment>
<accession>A0A2S3W6H2</accession>
<dbReference type="Proteomes" id="UP000237344">
    <property type="component" value="Unassembled WGS sequence"/>
</dbReference>
<reference evidence="3 4" key="1">
    <citation type="submission" date="2018-01" db="EMBL/GenBank/DDBJ databases">
        <title>Draft Genome Sequence of Komagataeibacter maltaceti LMG 1529, a Vinegar Producing Acetic Acid Bacterium Isolated from Malt Vinegar Brewery Acetifiers.</title>
        <authorList>
            <person name="Zhang Q."/>
            <person name="Hollensteiner J."/>
            <person name="Poehlein A."/>
            <person name="Daniel R."/>
        </authorList>
    </citation>
    <scope>NUCLEOTIDE SEQUENCE [LARGE SCALE GENOMIC DNA]</scope>
    <source>
        <strain evidence="3 4">LMG 1529</strain>
    </source>
</reference>
<sequence length="181" mass="19752">MRPYTEKFMIRAILQSNTGLDAQLHCMNGRMPATIGAAGVVAHKVEGDHGTPVGTLPLRRVFYRADRVAAPACHLPVEPISPHDGWCDDPADADYNQYVMLPHAGRHERLWREDHVYDIVVVLGYNDSPPVRGRGSAIFLHLPPAGGRPTEGCIAVPEAELRRLLAMGLSEIEVLPPGVAP</sequence>
<dbReference type="InterPro" id="IPR005490">
    <property type="entry name" value="LD_TPept_cat_dom"/>
</dbReference>
<evidence type="ECO:0000256" key="1">
    <source>
        <dbReference type="PROSITE-ProRule" id="PRU01373"/>
    </source>
</evidence>
<evidence type="ECO:0000313" key="4">
    <source>
        <dbReference type="Proteomes" id="UP000237344"/>
    </source>
</evidence>
<keyword evidence="1" id="KW-0573">Peptidoglycan synthesis</keyword>
<dbReference type="EMBL" id="POTC01000001">
    <property type="protein sequence ID" value="POF64163.1"/>
    <property type="molecule type" value="Genomic_DNA"/>
</dbReference>
<dbReference type="PROSITE" id="PS52029">
    <property type="entry name" value="LD_TPASE"/>
    <property type="match status" value="1"/>
</dbReference>
<feature type="active site" description="Proton donor/acceptor" evidence="1">
    <location>
        <position position="141"/>
    </location>
</feature>
<comment type="caution">
    <text evidence="3">The sequence shown here is derived from an EMBL/GenBank/DDBJ whole genome shotgun (WGS) entry which is preliminary data.</text>
</comment>
<dbReference type="GO" id="GO:0008360">
    <property type="term" value="P:regulation of cell shape"/>
    <property type="evidence" value="ECO:0007669"/>
    <property type="project" value="UniProtKB-UniRule"/>
</dbReference>
<keyword evidence="4" id="KW-1185">Reference proteome</keyword>
<protein>
    <recommendedName>
        <fullName evidence="2">L,D-TPase catalytic domain-containing protein</fullName>
    </recommendedName>
</protein>
<name>A0A2S3W6H2_9PROT</name>
<evidence type="ECO:0000313" key="3">
    <source>
        <dbReference type="EMBL" id="POF64163.1"/>
    </source>
</evidence>
<dbReference type="PANTHER" id="PTHR38589">
    <property type="entry name" value="BLR0621 PROTEIN"/>
    <property type="match status" value="1"/>
</dbReference>
<dbReference type="Pfam" id="PF03734">
    <property type="entry name" value="YkuD"/>
    <property type="match status" value="1"/>
</dbReference>
<dbReference type="AlphaFoldDB" id="A0A2S3W6H2"/>
<dbReference type="GO" id="GO:0071555">
    <property type="term" value="P:cell wall organization"/>
    <property type="evidence" value="ECO:0007669"/>
    <property type="project" value="UniProtKB-UniRule"/>
</dbReference>
<keyword evidence="1" id="KW-0133">Cell shape</keyword>
<dbReference type="GO" id="GO:0016740">
    <property type="term" value="F:transferase activity"/>
    <property type="evidence" value="ECO:0007669"/>
    <property type="project" value="InterPro"/>
</dbReference>